<dbReference type="GO" id="GO:0004452">
    <property type="term" value="F:isopentenyl-diphosphate delta-isomerase activity"/>
    <property type="evidence" value="ECO:0007669"/>
    <property type="project" value="TreeGrafter"/>
</dbReference>
<dbReference type="Gene3D" id="3.90.79.10">
    <property type="entry name" value="Nucleoside Triphosphate Pyrophosphohydrolase"/>
    <property type="match status" value="1"/>
</dbReference>
<accession>A0A8J4PRS0</accession>
<dbReference type="SUPFAM" id="SSF55811">
    <property type="entry name" value="Nudix"/>
    <property type="match status" value="1"/>
</dbReference>
<dbReference type="CDD" id="cd04692">
    <property type="entry name" value="NUDIX_Hydrolase"/>
    <property type="match status" value="1"/>
</dbReference>
<protein>
    <recommendedName>
        <fullName evidence="1">Nudix hydrolase domain-containing protein</fullName>
    </recommendedName>
</protein>
<gene>
    <name evidence="2" type="ORF">CYY_005485</name>
</gene>
<organism evidence="2 3">
    <name type="scientific">Polysphondylium violaceum</name>
    <dbReference type="NCBI Taxonomy" id="133409"/>
    <lineage>
        <taxon>Eukaryota</taxon>
        <taxon>Amoebozoa</taxon>
        <taxon>Evosea</taxon>
        <taxon>Eumycetozoa</taxon>
        <taxon>Dictyostelia</taxon>
        <taxon>Dictyosteliales</taxon>
        <taxon>Dictyosteliaceae</taxon>
        <taxon>Polysphondylium</taxon>
    </lineage>
</organism>
<reference evidence="2" key="1">
    <citation type="submission" date="2020-01" db="EMBL/GenBank/DDBJ databases">
        <title>Development of genomics and gene disruption for Polysphondylium violaceum indicates a role for the polyketide synthase stlB in stalk morphogenesis.</title>
        <authorList>
            <person name="Narita B."/>
            <person name="Kawabe Y."/>
            <person name="Kin K."/>
            <person name="Saito T."/>
            <person name="Gibbs R."/>
            <person name="Kuspa A."/>
            <person name="Muzny D."/>
            <person name="Queller D."/>
            <person name="Richards S."/>
            <person name="Strassman J."/>
            <person name="Sucgang R."/>
            <person name="Worley K."/>
            <person name="Schaap P."/>
        </authorList>
    </citation>
    <scope>NUCLEOTIDE SEQUENCE</scope>
    <source>
        <strain evidence="2">QSvi11</strain>
    </source>
</reference>
<dbReference type="InterPro" id="IPR015797">
    <property type="entry name" value="NUDIX_hydrolase-like_dom_sf"/>
</dbReference>
<dbReference type="InterPro" id="IPR000086">
    <property type="entry name" value="NUDIX_hydrolase_dom"/>
</dbReference>
<keyword evidence="3" id="KW-1185">Reference proteome</keyword>
<dbReference type="PANTHER" id="PTHR10885">
    <property type="entry name" value="ISOPENTENYL-DIPHOSPHATE DELTA-ISOMERASE"/>
    <property type="match status" value="1"/>
</dbReference>
<dbReference type="GO" id="GO:0009240">
    <property type="term" value="P:isopentenyl diphosphate biosynthetic process"/>
    <property type="evidence" value="ECO:0007669"/>
    <property type="project" value="TreeGrafter"/>
</dbReference>
<sequence>MVEYIDITNEKGEPLGYSLPRNEVHSLGLWHRVVHVWIVDSDGMVLIQKRTESKDSHPSTWDKSCAGHIEAGMDSKETAVKELSEELGLLHSPNDFEFLFSAPNIAMLKDGQFIDKEVGDVYLITFTHPFDLSKLILQVEEVADAKLVHYTELYKMMKSPVQYNFVPVYDSSQYSEFEKSPYYKLIEILSQRYPQPHQQPQQ</sequence>
<evidence type="ECO:0000313" key="3">
    <source>
        <dbReference type="Proteomes" id="UP000695562"/>
    </source>
</evidence>
<evidence type="ECO:0000313" key="2">
    <source>
        <dbReference type="EMBL" id="KAF2073203.1"/>
    </source>
</evidence>
<dbReference type="AlphaFoldDB" id="A0A8J4PRS0"/>
<dbReference type="Pfam" id="PF00293">
    <property type="entry name" value="NUDIX"/>
    <property type="match status" value="1"/>
</dbReference>
<comment type="caution">
    <text evidence="2">The sequence shown here is derived from an EMBL/GenBank/DDBJ whole genome shotgun (WGS) entry which is preliminary data.</text>
</comment>
<evidence type="ECO:0000259" key="1">
    <source>
        <dbReference type="PROSITE" id="PS51462"/>
    </source>
</evidence>
<proteinExistence type="predicted"/>
<name>A0A8J4PRS0_9MYCE</name>
<dbReference type="OrthoDB" id="510307at2759"/>
<dbReference type="PROSITE" id="PS51462">
    <property type="entry name" value="NUDIX"/>
    <property type="match status" value="1"/>
</dbReference>
<feature type="domain" description="Nudix hydrolase" evidence="1">
    <location>
        <begin position="29"/>
        <end position="170"/>
    </location>
</feature>
<dbReference type="Proteomes" id="UP000695562">
    <property type="component" value="Unassembled WGS sequence"/>
</dbReference>
<dbReference type="EMBL" id="AJWJ01000220">
    <property type="protein sequence ID" value="KAF2073203.1"/>
    <property type="molecule type" value="Genomic_DNA"/>
</dbReference>
<dbReference type="GO" id="GO:0005737">
    <property type="term" value="C:cytoplasm"/>
    <property type="evidence" value="ECO:0007669"/>
    <property type="project" value="TreeGrafter"/>
</dbReference>
<dbReference type="PANTHER" id="PTHR10885:SF20">
    <property type="entry name" value="NUDIX HYDROLASE DOMAIN-CONTAINING PROTEIN"/>
    <property type="match status" value="1"/>
</dbReference>